<gene>
    <name evidence="2" type="ORF">MHPYR_350023</name>
</gene>
<sequence length="62" mass="7429">MVLLKLLVRLYRTTTPGGQRFDGAVRHCMQRQIIWRYIMAKRGRKKRDRKHSKANHGRRPNA</sequence>
<name>A0A1Y5PKG9_9MYCO</name>
<evidence type="ECO:0000256" key="1">
    <source>
        <dbReference type="SAM" id="MobiDB-lite"/>
    </source>
</evidence>
<protein>
    <submittedName>
        <fullName evidence="2">Uncharacterized protein</fullName>
    </submittedName>
</protein>
<proteinExistence type="predicted"/>
<dbReference type="AlphaFoldDB" id="A0A1Y5PKG9"/>
<dbReference type="Pfam" id="PF26427">
    <property type="entry name" value="HR_L37"/>
    <property type="match status" value="1"/>
</dbReference>
<evidence type="ECO:0000313" key="2">
    <source>
        <dbReference type="EMBL" id="SBS76681.1"/>
    </source>
</evidence>
<organism evidence="2">
    <name type="scientific">uncultured Mycobacterium sp</name>
    <dbReference type="NCBI Taxonomy" id="171292"/>
    <lineage>
        <taxon>Bacteria</taxon>
        <taxon>Bacillati</taxon>
        <taxon>Actinomycetota</taxon>
        <taxon>Actinomycetes</taxon>
        <taxon>Mycobacteriales</taxon>
        <taxon>Mycobacteriaceae</taxon>
        <taxon>Mycobacterium</taxon>
        <taxon>environmental samples</taxon>
    </lineage>
</organism>
<reference evidence="2" key="1">
    <citation type="submission" date="2016-03" db="EMBL/GenBank/DDBJ databases">
        <authorList>
            <person name="Ploux O."/>
        </authorList>
    </citation>
    <scope>NUCLEOTIDE SEQUENCE</scope>
    <source>
        <strain evidence="2">UC10</strain>
    </source>
</reference>
<feature type="region of interest" description="Disordered" evidence="1">
    <location>
        <begin position="41"/>
        <end position="62"/>
    </location>
</feature>
<dbReference type="InterPro" id="IPR058090">
    <property type="entry name" value="bL37_actino"/>
</dbReference>
<accession>A0A1Y5PKG9</accession>
<dbReference type="NCBIfam" id="NF047428">
    <property type="entry name" value="ribo_Myco_bL37"/>
    <property type="match status" value="1"/>
</dbReference>
<dbReference type="EMBL" id="FLQS01000029">
    <property type="protein sequence ID" value="SBS76681.1"/>
    <property type="molecule type" value="Genomic_DNA"/>
</dbReference>